<protein>
    <recommendedName>
        <fullName evidence="2">Retrotransposon gag domain-containing protein</fullName>
    </recommendedName>
</protein>
<evidence type="ECO:0000313" key="3">
    <source>
        <dbReference type="EMBL" id="GMJ10681.1"/>
    </source>
</evidence>
<accession>A0A9W7J9Z4</accession>
<feature type="compositionally biased region" description="Basic residues" evidence="1">
    <location>
        <begin position="281"/>
        <end position="301"/>
    </location>
</feature>
<dbReference type="OrthoDB" id="2272416at2759"/>
<sequence>MVRPRGRPIMDNPRVELIENVEHVRGENLPHPPPHPLERGANAEGVGPLAGQGHVGIDVNPLIQAIAGAIQTALAGVRVAALPQGAGSGLPLERLRSLGGVEFCGLSPEGSEAWFESTVRILSQMKCSEAHKLGCIVSLLKGDAYTWWTTITTGMPEAEVTWEFFRNAFRKKYLGPRYLDEKKREFMALVQGSLTMSDYEVQFVRLSQYASELVRTEKECCERFRYGLVQDVKIYMLASDYADFDVLVARAKDIEQSLGLADRKGGSSSGKRTAEWDRDRSKRHKDRKPHHDHRRGGGNPG</sequence>
<reference evidence="3" key="1">
    <citation type="submission" date="2023-05" db="EMBL/GenBank/DDBJ databases">
        <title>Genome and transcriptome analyses reveal genes involved in the formation of fine ridges on petal epidermal cells in Hibiscus trionum.</title>
        <authorList>
            <person name="Koshimizu S."/>
            <person name="Masuda S."/>
            <person name="Ishii T."/>
            <person name="Shirasu K."/>
            <person name="Hoshino A."/>
            <person name="Arita M."/>
        </authorList>
    </citation>
    <scope>NUCLEOTIDE SEQUENCE</scope>
    <source>
        <strain evidence="3">Hamamatsu line</strain>
    </source>
</reference>
<evidence type="ECO:0000256" key="1">
    <source>
        <dbReference type="SAM" id="MobiDB-lite"/>
    </source>
</evidence>
<gene>
    <name evidence="3" type="ORF">HRI_004737300</name>
</gene>
<dbReference type="Proteomes" id="UP001165190">
    <property type="component" value="Unassembled WGS sequence"/>
</dbReference>
<dbReference type="InterPro" id="IPR005162">
    <property type="entry name" value="Retrotrans_gag_dom"/>
</dbReference>
<dbReference type="Pfam" id="PF03732">
    <property type="entry name" value="Retrotrans_gag"/>
    <property type="match status" value="1"/>
</dbReference>
<proteinExistence type="predicted"/>
<dbReference type="PANTHER" id="PTHR34482:SF36">
    <property type="entry name" value="RETROTRANSPOSON GAG DOMAIN-CONTAINING PROTEIN"/>
    <property type="match status" value="1"/>
</dbReference>
<keyword evidence="4" id="KW-1185">Reference proteome</keyword>
<feature type="region of interest" description="Disordered" evidence="1">
    <location>
        <begin position="259"/>
        <end position="301"/>
    </location>
</feature>
<dbReference type="EMBL" id="BSYR01000057">
    <property type="protein sequence ID" value="GMJ10681.1"/>
    <property type="molecule type" value="Genomic_DNA"/>
</dbReference>
<comment type="caution">
    <text evidence="3">The sequence shown here is derived from an EMBL/GenBank/DDBJ whole genome shotgun (WGS) entry which is preliminary data.</text>
</comment>
<name>A0A9W7J9Z4_HIBTR</name>
<dbReference type="AlphaFoldDB" id="A0A9W7J9Z4"/>
<feature type="domain" description="Retrotransposon gag" evidence="2">
    <location>
        <begin position="136"/>
        <end position="228"/>
    </location>
</feature>
<evidence type="ECO:0000259" key="2">
    <source>
        <dbReference type="Pfam" id="PF03732"/>
    </source>
</evidence>
<organism evidence="3 4">
    <name type="scientific">Hibiscus trionum</name>
    <name type="common">Flower of an hour</name>
    <dbReference type="NCBI Taxonomy" id="183268"/>
    <lineage>
        <taxon>Eukaryota</taxon>
        <taxon>Viridiplantae</taxon>
        <taxon>Streptophyta</taxon>
        <taxon>Embryophyta</taxon>
        <taxon>Tracheophyta</taxon>
        <taxon>Spermatophyta</taxon>
        <taxon>Magnoliopsida</taxon>
        <taxon>eudicotyledons</taxon>
        <taxon>Gunneridae</taxon>
        <taxon>Pentapetalae</taxon>
        <taxon>rosids</taxon>
        <taxon>malvids</taxon>
        <taxon>Malvales</taxon>
        <taxon>Malvaceae</taxon>
        <taxon>Malvoideae</taxon>
        <taxon>Hibiscus</taxon>
    </lineage>
</organism>
<dbReference type="PANTHER" id="PTHR34482">
    <property type="entry name" value="DNA DAMAGE-INDUCIBLE PROTEIN 1-LIKE"/>
    <property type="match status" value="1"/>
</dbReference>
<evidence type="ECO:0000313" key="4">
    <source>
        <dbReference type="Proteomes" id="UP001165190"/>
    </source>
</evidence>